<proteinExistence type="predicted"/>
<dbReference type="EMBL" id="JAOQBH010000011">
    <property type="protein sequence ID" value="KAJ4128819.1"/>
    <property type="molecule type" value="Genomic_DNA"/>
</dbReference>
<sequence>MSSSRPLPPTALSLGASLIIFNHLDTAKQDTITGIKAMTAFATLISRWSLQPAPRECSLDRIRQCLVTRASQQGHAGILYASDIAQVHLQLFDLEAMEKRSGKRSIGVQTDEVPSKRRRRGPAPSPIMTEPVNVIDPCSDSEDEVKGQSESDESGDSSCSLGRIPPAPQPGPSLPNADSYDWAHNEVNVGRFEAFNGSNTIVENDDGTINEPNESLSESGASLYGPGRHAIQFSSSMSYGSEFPWHRSTPPYESMAYMMMTEEAYSHEYDDRVLDNALL</sequence>
<reference evidence="2" key="1">
    <citation type="submission" date="2022-09" db="EMBL/GenBank/DDBJ databases">
        <title>Fusarium specimens isolated from Avocado Roots.</title>
        <authorList>
            <person name="Stajich J."/>
            <person name="Roper C."/>
            <person name="Heimlech-Rivalta G."/>
        </authorList>
    </citation>
    <scope>NUCLEOTIDE SEQUENCE</scope>
    <source>
        <strain evidence="2">CF00095</strain>
    </source>
</reference>
<evidence type="ECO:0000313" key="3">
    <source>
        <dbReference type="Proteomes" id="UP001152024"/>
    </source>
</evidence>
<dbReference type="Proteomes" id="UP001152024">
    <property type="component" value="Unassembled WGS sequence"/>
</dbReference>
<protein>
    <submittedName>
        <fullName evidence="2">Uncharacterized protein</fullName>
    </submittedName>
</protein>
<organism evidence="2 3">
    <name type="scientific">Fusarium equiseti</name>
    <name type="common">Fusarium scirpi</name>
    <dbReference type="NCBI Taxonomy" id="61235"/>
    <lineage>
        <taxon>Eukaryota</taxon>
        <taxon>Fungi</taxon>
        <taxon>Dikarya</taxon>
        <taxon>Ascomycota</taxon>
        <taxon>Pezizomycotina</taxon>
        <taxon>Sordariomycetes</taxon>
        <taxon>Hypocreomycetidae</taxon>
        <taxon>Hypocreales</taxon>
        <taxon>Nectriaceae</taxon>
        <taxon>Fusarium</taxon>
        <taxon>Fusarium incarnatum-equiseti species complex</taxon>
    </lineage>
</organism>
<gene>
    <name evidence="2" type="ORF">NW768_007338</name>
</gene>
<evidence type="ECO:0000313" key="2">
    <source>
        <dbReference type="EMBL" id="KAJ4128819.1"/>
    </source>
</evidence>
<accession>A0ABQ8R7D0</accession>
<evidence type="ECO:0000256" key="1">
    <source>
        <dbReference type="SAM" id="MobiDB-lite"/>
    </source>
</evidence>
<name>A0ABQ8R7D0_FUSEQ</name>
<comment type="caution">
    <text evidence="2">The sequence shown here is derived from an EMBL/GenBank/DDBJ whole genome shotgun (WGS) entry which is preliminary data.</text>
</comment>
<keyword evidence="3" id="KW-1185">Reference proteome</keyword>
<feature type="region of interest" description="Disordered" evidence="1">
    <location>
        <begin position="100"/>
        <end position="179"/>
    </location>
</feature>